<name>A0AAU9LDW4_9STRA</name>
<evidence type="ECO:0000313" key="5">
    <source>
        <dbReference type="Proteomes" id="UP001158986"/>
    </source>
</evidence>
<proteinExistence type="predicted"/>
<dbReference type="PANTHER" id="PTHR11049:SF24">
    <property type="entry name" value="CYTOSOLIC ACYL COENZYME A THIOESTER HYDROLASE"/>
    <property type="match status" value="1"/>
</dbReference>
<dbReference type="Pfam" id="PF03061">
    <property type="entry name" value="4HBT"/>
    <property type="match status" value="1"/>
</dbReference>
<keyword evidence="5" id="KW-1185">Reference proteome</keyword>
<dbReference type="GO" id="GO:0005829">
    <property type="term" value="C:cytosol"/>
    <property type="evidence" value="ECO:0007669"/>
    <property type="project" value="TreeGrafter"/>
</dbReference>
<gene>
    <name evidence="4" type="ORF">PBS001_LOCUS7651</name>
    <name evidence="3" type="ORF">PBS003_LOCUS5927</name>
</gene>
<dbReference type="CDD" id="cd03442">
    <property type="entry name" value="BFIT_BACH"/>
    <property type="match status" value="1"/>
</dbReference>
<dbReference type="InterPro" id="IPR033120">
    <property type="entry name" value="HOTDOG_ACOT"/>
</dbReference>
<dbReference type="InterPro" id="IPR006683">
    <property type="entry name" value="Thioestr_dom"/>
</dbReference>
<dbReference type="PANTHER" id="PTHR11049">
    <property type="entry name" value="ACYL COENZYME A THIOESTER HYDROLASE"/>
    <property type="match status" value="1"/>
</dbReference>
<dbReference type="GO" id="GO:0006637">
    <property type="term" value="P:acyl-CoA metabolic process"/>
    <property type="evidence" value="ECO:0007669"/>
    <property type="project" value="TreeGrafter"/>
</dbReference>
<comment type="caution">
    <text evidence="3">The sequence shown here is derived from an EMBL/GenBank/DDBJ whole genome shotgun (WGS) entry which is preliminary data.</text>
</comment>
<protein>
    <recommendedName>
        <fullName evidence="2">HotDog ACOT-type domain-containing protein</fullName>
    </recommendedName>
</protein>
<feature type="domain" description="HotDog ACOT-type" evidence="2">
    <location>
        <begin position="77"/>
        <end position="187"/>
    </location>
</feature>
<dbReference type="SUPFAM" id="SSF54637">
    <property type="entry name" value="Thioesterase/thiol ester dehydrase-isomerase"/>
    <property type="match status" value="1"/>
</dbReference>
<sequence>MTFVALNENMQASPGLSKLMDPTDPEDVKKHAEIAKQRKELSARWRTMQDAVDQLPHVSVNTLKTYNYRRSGEVVIPDTLIEVQNSFLPKHLSRNNTNFGGEVLTWMDKIALCCARYFTKNQNMVTVSMNRIFFKLPITMATMHARVSSSRRYHLEVEAEVFVGRIGSQERRRSHTGYFTVANLDRSNRIKQISTGLKVDENDQESMRTLLKAQHRWLFNDQETKLLTLEPLSLSTPNASSSQIMF</sequence>
<evidence type="ECO:0000313" key="6">
    <source>
        <dbReference type="Proteomes" id="UP001160483"/>
    </source>
</evidence>
<evidence type="ECO:0000313" key="3">
    <source>
        <dbReference type="EMBL" id="CAH0479278.1"/>
    </source>
</evidence>
<dbReference type="Gene3D" id="3.10.129.10">
    <property type="entry name" value="Hotdog Thioesterase"/>
    <property type="match status" value="1"/>
</dbReference>
<dbReference type="InterPro" id="IPR040170">
    <property type="entry name" value="Cytosol_ACT"/>
</dbReference>
<dbReference type="GO" id="GO:0009062">
    <property type="term" value="P:fatty acid catabolic process"/>
    <property type="evidence" value="ECO:0007669"/>
    <property type="project" value="TreeGrafter"/>
</dbReference>
<reference evidence="3 5" key="1">
    <citation type="submission" date="2021-11" db="EMBL/GenBank/DDBJ databases">
        <authorList>
            <person name="Islam A."/>
            <person name="Islam S."/>
            <person name="Flora M.S."/>
            <person name="Rahman M."/>
            <person name="Ziaur R.M."/>
            <person name="Epstein J.H."/>
            <person name="Hassan M."/>
            <person name="Klassen M."/>
            <person name="Woodard K."/>
            <person name="Webb A."/>
            <person name="Webby R.J."/>
            <person name="El Zowalaty M.E."/>
        </authorList>
    </citation>
    <scope>NUCLEOTIDE SEQUENCE</scope>
    <source>
        <strain evidence="4">Pbs1</strain>
        <strain evidence="3">Pbs3</strain>
    </source>
</reference>
<dbReference type="InterPro" id="IPR029069">
    <property type="entry name" value="HotDog_dom_sf"/>
</dbReference>
<evidence type="ECO:0000313" key="4">
    <source>
        <dbReference type="EMBL" id="CAH0521191.1"/>
    </source>
</evidence>
<dbReference type="FunFam" id="3.10.129.10:FF:000057">
    <property type="entry name" value="ATP-binding Cassette (ABC) superfamily"/>
    <property type="match status" value="1"/>
</dbReference>
<dbReference type="Proteomes" id="UP001160483">
    <property type="component" value="Unassembled WGS sequence"/>
</dbReference>
<organism evidence="3 6">
    <name type="scientific">Peronospora belbahrii</name>
    <dbReference type="NCBI Taxonomy" id="622444"/>
    <lineage>
        <taxon>Eukaryota</taxon>
        <taxon>Sar</taxon>
        <taxon>Stramenopiles</taxon>
        <taxon>Oomycota</taxon>
        <taxon>Peronosporomycetes</taxon>
        <taxon>Peronosporales</taxon>
        <taxon>Peronosporaceae</taxon>
        <taxon>Peronospora</taxon>
    </lineage>
</organism>
<evidence type="ECO:0000256" key="1">
    <source>
        <dbReference type="ARBA" id="ARBA00022801"/>
    </source>
</evidence>
<dbReference type="EMBL" id="CAKKTJ010000298">
    <property type="protein sequence ID" value="CAH0479278.1"/>
    <property type="molecule type" value="Genomic_DNA"/>
</dbReference>
<dbReference type="PROSITE" id="PS51770">
    <property type="entry name" value="HOTDOG_ACOT"/>
    <property type="match status" value="1"/>
</dbReference>
<dbReference type="EMBL" id="CAKLCB010000375">
    <property type="protein sequence ID" value="CAH0521191.1"/>
    <property type="molecule type" value="Genomic_DNA"/>
</dbReference>
<dbReference type="Proteomes" id="UP001158986">
    <property type="component" value="Unassembled WGS sequence"/>
</dbReference>
<dbReference type="GO" id="GO:0052816">
    <property type="term" value="F:long-chain fatty acyl-CoA hydrolase activity"/>
    <property type="evidence" value="ECO:0007669"/>
    <property type="project" value="TreeGrafter"/>
</dbReference>
<keyword evidence="1" id="KW-0378">Hydrolase</keyword>
<dbReference type="AlphaFoldDB" id="A0AAU9LDW4"/>
<accession>A0AAU9LDW4</accession>
<evidence type="ECO:0000259" key="2">
    <source>
        <dbReference type="PROSITE" id="PS51770"/>
    </source>
</evidence>